<gene>
    <name evidence="10" type="ORF">NEOLI_004642</name>
</gene>
<dbReference type="GO" id="GO:0035673">
    <property type="term" value="F:oligopeptide transmembrane transporter activity"/>
    <property type="evidence" value="ECO:0007669"/>
    <property type="project" value="InterPro"/>
</dbReference>
<dbReference type="AlphaFoldDB" id="A0A1U7LLE1"/>
<name>A0A1U7LLE1_NEOID</name>
<feature type="transmembrane region" description="Helical" evidence="9">
    <location>
        <begin position="542"/>
        <end position="565"/>
    </location>
</feature>
<feature type="transmembrane region" description="Helical" evidence="9">
    <location>
        <begin position="373"/>
        <end position="399"/>
    </location>
</feature>
<proteinExistence type="inferred from homology"/>
<keyword evidence="4 9" id="KW-0812">Transmembrane</keyword>
<evidence type="ECO:0000256" key="2">
    <source>
        <dbReference type="ARBA" id="ARBA00008807"/>
    </source>
</evidence>
<comment type="caution">
    <text evidence="10">The sequence shown here is derived from an EMBL/GenBank/DDBJ whole genome shotgun (WGS) entry which is preliminary data.</text>
</comment>
<evidence type="ECO:0000256" key="7">
    <source>
        <dbReference type="ARBA" id="ARBA00022989"/>
    </source>
</evidence>
<organism evidence="10 11">
    <name type="scientific">Neolecta irregularis (strain DAH-3)</name>
    <dbReference type="NCBI Taxonomy" id="1198029"/>
    <lineage>
        <taxon>Eukaryota</taxon>
        <taxon>Fungi</taxon>
        <taxon>Dikarya</taxon>
        <taxon>Ascomycota</taxon>
        <taxon>Taphrinomycotina</taxon>
        <taxon>Neolectales</taxon>
        <taxon>Neolectaceae</taxon>
        <taxon>Neolecta</taxon>
    </lineage>
</organism>
<keyword evidence="8 9" id="KW-0472">Membrane</keyword>
<feature type="transmembrane region" description="Helical" evidence="9">
    <location>
        <begin position="186"/>
        <end position="204"/>
    </location>
</feature>
<dbReference type="NCBIfam" id="TIGR00727">
    <property type="entry name" value="ISP4_OPT"/>
    <property type="match status" value="1"/>
</dbReference>
<dbReference type="PANTHER" id="PTHR22601">
    <property type="entry name" value="ISP4 LIKE PROTEIN"/>
    <property type="match status" value="1"/>
</dbReference>
<comment type="subcellular location">
    <subcellularLocation>
        <location evidence="1">Membrane</location>
        <topology evidence="1">Multi-pass membrane protein</topology>
    </subcellularLocation>
</comment>
<feature type="transmembrane region" description="Helical" evidence="9">
    <location>
        <begin position="651"/>
        <end position="675"/>
    </location>
</feature>
<feature type="transmembrane region" description="Helical" evidence="9">
    <location>
        <begin position="250"/>
        <end position="282"/>
    </location>
</feature>
<keyword evidence="3" id="KW-0813">Transport</keyword>
<feature type="transmembrane region" description="Helical" evidence="9">
    <location>
        <begin position="79"/>
        <end position="98"/>
    </location>
</feature>
<dbReference type="GO" id="GO:0016020">
    <property type="term" value="C:membrane"/>
    <property type="evidence" value="ECO:0007669"/>
    <property type="project" value="UniProtKB-SubCell"/>
</dbReference>
<evidence type="ECO:0000256" key="4">
    <source>
        <dbReference type="ARBA" id="ARBA00022692"/>
    </source>
</evidence>
<dbReference type="GO" id="GO:0015031">
    <property type="term" value="P:protein transport"/>
    <property type="evidence" value="ECO:0007669"/>
    <property type="project" value="UniProtKB-KW"/>
</dbReference>
<dbReference type="OMA" id="FFKGSKW"/>
<evidence type="ECO:0000256" key="3">
    <source>
        <dbReference type="ARBA" id="ARBA00022448"/>
    </source>
</evidence>
<evidence type="ECO:0000256" key="5">
    <source>
        <dbReference type="ARBA" id="ARBA00022856"/>
    </source>
</evidence>
<dbReference type="EMBL" id="LXFE01001562">
    <property type="protein sequence ID" value="OLL23475.1"/>
    <property type="molecule type" value="Genomic_DNA"/>
</dbReference>
<dbReference type="OrthoDB" id="9986677at2759"/>
<evidence type="ECO:0000256" key="8">
    <source>
        <dbReference type="ARBA" id="ARBA00023136"/>
    </source>
</evidence>
<sequence length="753" mass="85616">MKGKSLLSKVSRSAATKNFFSAAEYHDPNLPKSSCKKDTECPFLEEEYGGEAHPSDSPYPEVRAAISNVDDPAMPVATIRMWVIGIMLVVAGTSLNTLFLLREPVFVIGPFIALLIAYPCGRLWERVMPTHTFTTFGYRWSLNPGPFNYKEHTLITIMANASFSGVAMAVEVILTQRIHFSQSFGLAFEIMLTVSSQLIGLAFAGLSRRFLVYPASVIWPVILVPAALLQTLHQNTNYIANGWKVTRHRFFLYVFFAGFIWYWFPGYLFTALSSMAVVTWIWPRNVLVNQIFGAFHGLDLLPFTFDWGQIAGNGLSPLNTPWWAHANVLGAFIFWCWIVTPLLHFSNNQYDVYQILTPETTLDLRKYKSYSPLFLSTSVALYYAMGFANITSALIHTLIYHREDIFQHFRKSHKQHIDIHSQLMRNYREVPYWWYSFLGIIAFVMAVAVCEIWDSQLPWWGLGLSLLFAMIFFLPYGFVQGITNLSIATPTLFQLICGYLLPGRPVANALFKTYGYVAICGGLETVSSLKFGHYMKIPPRTLFSVQVSAILISCFIQIAIVLWSLDNIKGICTEAAVNNFTCPDTYAYFHAAIIWGVIGPQRLFGAGQIYHCLLYFLLLGALAPIIVHFFAKRFAKNWMHMIYTPLFFGALLVPPLTARNYISWSVVGFIFNYVVKRRFLSWWSKYNYVLSAALDTSMLFAALAIFLCTSLLGSQPSYWTNWWGNNVAYDTEDFVATPLVKLREGEIFGPRVW</sequence>
<dbReference type="NCBIfam" id="TIGR00728">
    <property type="entry name" value="OPT_sfam"/>
    <property type="match status" value="1"/>
</dbReference>
<comment type="similarity">
    <text evidence="2">Belongs to the oligopeptide OPT transporter family.</text>
</comment>
<reference evidence="10 11" key="1">
    <citation type="submission" date="2016-04" db="EMBL/GenBank/DDBJ databases">
        <title>Evolutionary innovation and constraint leading to complex multicellularity in the Ascomycota.</title>
        <authorList>
            <person name="Cisse O."/>
            <person name="Nguyen A."/>
            <person name="Hewitt D.A."/>
            <person name="Jedd G."/>
            <person name="Stajich J.E."/>
        </authorList>
    </citation>
    <scope>NUCLEOTIDE SEQUENCE [LARGE SCALE GENOMIC DNA]</scope>
    <source>
        <strain evidence="10 11">DAH-3</strain>
    </source>
</reference>
<feature type="transmembrane region" description="Helical" evidence="9">
    <location>
        <begin position="322"/>
        <end position="343"/>
    </location>
</feature>
<feature type="transmembrane region" description="Helical" evidence="9">
    <location>
        <begin position="154"/>
        <end position="174"/>
    </location>
</feature>
<keyword evidence="5" id="KW-0571">Peptide transport</keyword>
<dbReference type="Proteomes" id="UP000186594">
    <property type="component" value="Unassembled WGS sequence"/>
</dbReference>
<keyword evidence="7 9" id="KW-1133">Transmembrane helix</keyword>
<evidence type="ECO:0000313" key="11">
    <source>
        <dbReference type="Proteomes" id="UP000186594"/>
    </source>
</evidence>
<evidence type="ECO:0000256" key="1">
    <source>
        <dbReference type="ARBA" id="ARBA00004141"/>
    </source>
</evidence>
<feature type="transmembrane region" description="Helical" evidence="9">
    <location>
        <begin position="105"/>
        <end position="124"/>
    </location>
</feature>
<dbReference type="InterPro" id="IPR004813">
    <property type="entry name" value="OPT"/>
</dbReference>
<evidence type="ECO:0000313" key="10">
    <source>
        <dbReference type="EMBL" id="OLL23475.1"/>
    </source>
</evidence>
<feature type="transmembrane region" description="Helical" evidence="9">
    <location>
        <begin position="210"/>
        <end position="229"/>
    </location>
</feature>
<keyword evidence="6" id="KW-0653">Protein transport</keyword>
<protein>
    <submittedName>
        <fullName evidence="10">Sexual differentiation process protein isp4</fullName>
    </submittedName>
</protein>
<feature type="transmembrane region" description="Helical" evidence="9">
    <location>
        <begin position="457"/>
        <end position="476"/>
    </location>
</feature>
<feature type="transmembrane region" description="Helical" evidence="9">
    <location>
        <begin position="585"/>
        <end position="605"/>
    </location>
</feature>
<evidence type="ECO:0000256" key="9">
    <source>
        <dbReference type="SAM" id="Phobius"/>
    </source>
</evidence>
<keyword evidence="11" id="KW-1185">Reference proteome</keyword>
<dbReference type="InterPro" id="IPR004648">
    <property type="entry name" value="Oligpept_transpt"/>
</dbReference>
<feature type="transmembrane region" description="Helical" evidence="9">
    <location>
        <begin position="687"/>
        <end position="712"/>
    </location>
</feature>
<feature type="transmembrane region" description="Helical" evidence="9">
    <location>
        <begin position="612"/>
        <end position="631"/>
    </location>
</feature>
<evidence type="ECO:0000256" key="6">
    <source>
        <dbReference type="ARBA" id="ARBA00022927"/>
    </source>
</evidence>
<dbReference type="Pfam" id="PF03169">
    <property type="entry name" value="OPT"/>
    <property type="match status" value="1"/>
</dbReference>
<accession>A0A1U7LLE1</accession>
<feature type="transmembrane region" description="Helical" evidence="9">
    <location>
        <begin position="432"/>
        <end position="450"/>
    </location>
</feature>